<reference evidence="1" key="1">
    <citation type="submission" date="2021-05" db="EMBL/GenBank/DDBJ databases">
        <authorList>
            <person name="Pan Q."/>
            <person name="Jouanno E."/>
            <person name="Zahm M."/>
            <person name="Klopp C."/>
            <person name="Cabau C."/>
            <person name="Louis A."/>
            <person name="Berthelot C."/>
            <person name="Parey E."/>
            <person name="Roest Crollius H."/>
            <person name="Montfort J."/>
            <person name="Robinson-Rechavi M."/>
            <person name="Bouchez O."/>
            <person name="Lampietro C."/>
            <person name="Lopez Roques C."/>
            <person name="Donnadieu C."/>
            <person name="Postlethwait J."/>
            <person name="Bobe J."/>
            <person name="Dillon D."/>
            <person name="Chandos A."/>
            <person name="von Hippel F."/>
            <person name="Guiguen Y."/>
        </authorList>
    </citation>
    <scope>NUCLEOTIDE SEQUENCE</scope>
    <source>
        <strain evidence="1">YG-Jan2019</strain>
    </source>
</reference>
<accession>A0ACC2FW19</accession>
<name>A0ACC2FW19_DALPE</name>
<evidence type="ECO:0000313" key="2">
    <source>
        <dbReference type="Proteomes" id="UP001157502"/>
    </source>
</evidence>
<organism evidence="1 2">
    <name type="scientific">Dallia pectoralis</name>
    <name type="common">Alaska blackfish</name>
    <dbReference type="NCBI Taxonomy" id="75939"/>
    <lineage>
        <taxon>Eukaryota</taxon>
        <taxon>Metazoa</taxon>
        <taxon>Chordata</taxon>
        <taxon>Craniata</taxon>
        <taxon>Vertebrata</taxon>
        <taxon>Euteleostomi</taxon>
        <taxon>Actinopterygii</taxon>
        <taxon>Neopterygii</taxon>
        <taxon>Teleostei</taxon>
        <taxon>Protacanthopterygii</taxon>
        <taxon>Esociformes</taxon>
        <taxon>Umbridae</taxon>
        <taxon>Dallia</taxon>
    </lineage>
</organism>
<protein>
    <submittedName>
        <fullName evidence="1">Uncharacterized protein</fullName>
    </submittedName>
</protein>
<sequence length="191" mass="21271">MGCGRSSIRLKDLRRRNCEQTARYDRERDGKEEHGAGCYDEGGEYTHNTTEVQVAVLVPDNAGTTTPITHIYSDPSNRVSRHHHCSFFERPSTKRMYSYRRVCANVLCPHMPVSAGTSPQPATPAKKTFAYAPYGSGNAANFPPSVQAPALTISMERSPWVTRRHPSTSPVRPETFQNVTFDVFAGVRLPT</sequence>
<keyword evidence="2" id="KW-1185">Reference proteome</keyword>
<proteinExistence type="predicted"/>
<gene>
    <name evidence="1" type="ORF">DPEC_G00244490</name>
</gene>
<dbReference type="Proteomes" id="UP001157502">
    <property type="component" value="Chromosome 21"/>
</dbReference>
<dbReference type="EMBL" id="CM055748">
    <property type="protein sequence ID" value="KAJ7995430.1"/>
    <property type="molecule type" value="Genomic_DNA"/>
</dbReference>
<evidence type="ECO:0000313" key="1">
    <source>
        <dbReference type="EMBL" id="KAJ7995430.1"/>
    </source>
</evidence>
<comment type="caution">
    <text evidence="1">The sequence shown here is derived from an EMBL/GenBank/DDBJ whole genome shotgun (WGS) entry which is preliminary data.</text>
</comment>